<dbReference type="InterPro" id="IPR003439">
    <property type="entry name" value="ABC_transporter-like_ATP-bd"/>
</dbReference>
<dbReference type="InterPro" id="IPR027417">
    <property type="entry name" value="P-loop_NTPase"/>
</dbReference>
<dbReference type="InterPro" id="IPR013563">
    <property type="entry name" value="Oligopep_ABC_C"/>
</dbReference>
<keyword evidence="5" id="KW-0547">Nucleotide-binding</keyword>
<evidence type="ECO:0000256" key="1">
    <source>
        <dbReference type="ARBA" id="ARBA00004202"/>
    </source>
</evidence>
<dbReference type="PANTHER" id="PTHR43297">
    <property type="entry name" value="OLIGOPEPTIDE TRANSPORT ATP-BINDING PROTEIN APPD"/>
    <property type="match status" value="1"/>
</dbReference>
<evidence type="ECO:0000256" key="6">
    <source>
        <dbReference type="ARBA" id="ARBA00022840"/>
    </source>
</evidence>
<dbReference type="Gene3D" id="3.40.50.300">
    <property type="entry name" value="P-loop containing nucleotide triphosphate hydrolases"/>
    <property type="match status" value="1"/>
</dbReference>
<dbReference type="PROSITE" id="PS50893">
    <property type="entry name" value="ABC_TRANSPORTER_2"/>
    <property type="match status" value="1"/>
</dbReference>
<dbReference type="Proteomes" id="UP000641206">
    <property type="component" value="Unassembled WGS sequence"/>
</dbReference>
<dbReference type="SMART" id="SM00382">
    <property type="entry name" value="AAA"/>
    <property type="match status" value="1"/>
</dbReference>
<keyword evidence="10" id="KW-1185">Reference proteome</keyword>
<name>A0ABQ2NTS2_9BACI</name>
<dbReference type="InterPro" id="IPR003593">
    <property type="entry name" value="AAA+_ATPase"/>
</dbReference>
<evidence type="ECO:0000256" key="7">
    <source>
        <dbReference type="ARBA" id="ARBA00023136"/>
    </source>
</evidence>
<dbReference type="RefSeq" id="WP_188734087.1">
    <property type="nucleotide sequence ID" value="NZ_BMLW01000004.1"/>
</dbReference>
<keyword evidence="6 9" id="KW-0067">ATP-binding</keyword>
<dbReference type="Pfam" id="PF08352">
    <property type="entry name" value="oligo_HPY"/>
    <property type="match status" value="1"/>
</dbReference>
<feature type="domain" description="ABC transporter" evidence="8">
    <location>
        <begin position="5"/>
        <end position="256"/>
    </location>
</feature>
<accession>A0ABQ2NTS2</accession>
<evidence type="ECO:0000259" key="8">
    <source>
        <dbReference type="PROSITE" id="PS50893"/>
    </source>
</evidence>
<keyword evidence="7" id="KW-0472">Membrane</keyword>
<dbReference type="PANTHER" id="PTHR43297:SF2">
    <property type="entry name" value="DIPEPTIDE TRANSPORT ATP-BINDING PROTEIN DPPD"/>
    <property type="match status" value="1"/>
</dbReference>
<proteinExistence type="inferred from homology"/>
<evidence type="ECO:0000256" key="5">
    <source>
        <dbReference type="ARBA" id="ARBA00022741"/>
    </source>
</evidence>
<dbReference type="NCBIfam" id="TIGR01727">
    <property type="entry name" value="oligo_HPY"/>
    <property type="match status" value="1"/>
</dbReference>
<evidence type="ECO:0000313" key="9">
    <source>
        <dbReference type="EMBL" id="GGP10286.1"/>
    </source>
</evidence>
<dbReference type="GO" id="GO:0005524">
    <property type="term" value="F:ATP binding"/>
    <property type="evidence" value="ECO:0007669"/>
    <property type="project" value="UniProtKB-KW"/>
</dbReference>
<evidence type="ECO:0000313" key="10">
    <source>
        <dbReference type="Proteomes" id="UP000641206"/>
    </source>
</evidence>
<dbReference type="SUPFAM" id="SSF52540">
    <property type="entry name" value="P-loop containing nucleoside triphosphate hydrolases"/>
    <property type="match status" value="1"/>
</dbReference>
<keyword evidence="3" id="KW-0813">Transport</keyword>
<dbReference type="CDD" id="cd03257">
    <property type="entry name" value="ABC_NikE_OppD_transporters"/>
    <property type="match status" value="1"/>
</dbReference>
<sequence>MTGLLEVNNLKTAFISDDKTTQVVRGVSFAVNKGEIVGIVGESGCGKSVTSLSIMRLLKGTSGTIQDGEVRFHDQNLLDLSEQKMRKIRGNSMSMIFQDPMTSLNPVLKIGRQLMQGIMLHLKYPKEKARKYAVSMLESVGIPRAESIMNEYPHQLSGGMNQRVMIAMAMSCNPELLIADEPTTALDVTIQAQILELMKELREKQNTTILMITHDLGVVSEVCDRVIVMYAGRVVEEGKTAEVFENPKHPYTEGLIKSMPKIGQKQSRLYAIPGQVPDPANMPKGCKFAARCPHVMDICTEKEPDLIKDEEGRKHRCWLYQGEYEGGEKVDVKSSTGN</sequence>
<organism evidence="9 10">
    <name type="scientific">Oceanobacillus neutriphilus</name>
    <dbReference type="NCBI Taxonomy" id="531815"/>
    <lineage>
        <taxon>Bacteria</taxon>
        <taxon>Bacillati</taxon>
        <taxon>Bacillota</taxon>
        <taxon>Bacilli</taxon>
        <taxon>Bacillales</taxon>
        <taxon>Bacillaceae</taxon>
        <taxon>Oceanobacillus</taxon>
    </lineage>
</organism>
<comment type="similarity">
    <text evidence="2">Belongs to the ABC transporter superfamily.</text>
</comment>
<protein>
    <submittedName>
        <fullName evidence="9">Dipeptide/oligopeptide/nickel ABC transporter ATP-binding protein</fullName>
    </submittedName>
</protein>
<reference evidence="10" key="1">
    <citation type="journal article" date="2019" name="Int. J. Syst. Evol. Microbiol.">
        <title>The Global Catalogue of Microorganisms (GCM) 10K type strain sequencing project: providing services to taxonomists for standard genome sequencing and annotation.</title>
        <authorList>
            <consortium name="The Broad Institute Genomics Platform"/>
            <consortium name="The Broad Institute Genome Sequencing Center for Infectious Disease"/>
            <person name="Wu L."/>
            <person name="Ma J."/>
        </authorList>
    </citation>
    <scope>NUCLEOTIDE SEQUENCE [LARGE SCALE GENOMIC DNA]</scope>
    <source>
        <strain evidence="10">CGMCC 1.7693</strain>
    </source>
</reference>
<comment type="caution">
    <text evidence="9">The sequence shown here is derived from an EMBL/GenBank/DDBJ whole genome shotgun (WGS) entry which is preliminary data.</text>
</comment>
<dbReference type="EMBL" id="BMLW01000004">
    <property type="protein sequence ID" value="GGP10286.1"/>
    <property type="molecule type" value="Genomic_DNA"/>
</dbReference>
<keyword evidence="4" id="KW-1003">Cell membrane</keyword>
<comment type="subcellular location">
    <subcellularLocation>
        <location evidence="1">Cell membrane</location>
        <topology evidence="1">Peripheral membrane protein</topology>
    </subcellularLocation>
</comment>
<evidence type="ECO:0000256" key="2">
    <source>
        <dbReference type="ARBA" id="ARBA00005417"/>
    </source>
</evidence>
<evidence type="ECO:0000256" key="4">
    <source>
        <dbReference type="ARBA" id="ARBA00022475"/>
    </source>
</evidence>
<evidence type="ECO:0000256" key="3">
    <source>
        <dbReference type="ARBA" id="ARBA00022448"/>
    </source>
</evidence>
<dbReference type="InterPro" id="IPR050388">
    <property type="entry name" value="ABC_Ni/Peptide_Import"/>
</dbReference>
<gene>
    <name evidence="9" type="ORF">GCM10011346_17780</name>
</gene>
<dbReference type="Pfam" id="PF00005">
    <property type="entry name" value="ABC_tran"/>
    <property type="match status" value="1"/>
</dbReference>